<name>A0ABU1IGQ8_9BURK</name>
<dbReference type="RefSeq" id="WP_309830608.1">
    <property type="nucleotide sequence ID" value="NZ_JAVIZX010000001.1"/>
</dbReference>
<evidence type="ECO:0000313" key="3">
    <source>
        <dbReference type="Proteomes" id="UP001267710"/>
    </source>
</evidence>
<proteinExistence type="predicted"/>
<gene>
    <name evidence="2" type="ORF">QE399_003427</name>
</gene>
<dbReference type="Proteomes" id="UP001267710">
    <property type="component" value="Unassembled WGS sequence"/>
</dbReference>
<keyword evidence="3" id="KW-1185">Reference proteome</keyword>
<accession>A0ABU1IGQ8</accession>
<evidence type="ECO:0000313" key="2">
    <source>
        <dbReference type="EMBL" id="MDR6215738.1"/>
    </source>
</evidence>
<dbReference type="EMBL" id="JAVIZX010000001">
    <property type="protein sequence ID" value="MDR6215738.1"/>
    <property type="molecule type" value="Genomic_DNA"/>
</dbReference>
<feature type="region of interest" description="Disordered" evidence="1">
    <location>
        <begin position="28"/>
        <end position="55"/>
    </location>
</feature>
<protein>
    <submittedName>
        <fullName evidence="2">Uncharacterized protein</fullName>
    </submittedName>
</protein>
<sequence>MAMALLTISSLSQPVRALGRWFSRNLPNAGSQAKRTSPPAASALRPATAQHGPGVHRPGLWMALPGSCVATDGRSRAAANAERFGTPAPIATLRPAASPRRTVRVVRHTNAGDPSRLMISGRMADVCAELDRLVAREAAQR</sequence>
<comment type="caution">
    <text evidence="2">The sequence shown here is derived from an EMBL/GenBank/DDBJ whole genome shotgun (WGS) entry which is preliminary data.</text>
</comment>
<evidence type="ECO:0000256" key="1">
    <source>
        <dbReference type="SAM" id="MobiDB-lite"/>
    </source>
</evidence>
<organism evidence="2 3">
    <name type="scientific">Paracidovorax wautersii</name>
    <dbReference type="NCBI Taxonomy" id="1177982"/>
    <lineage>
        <taxon>Bacteria</taxon>
        <taxon>Pseudomonadati</taxon>
        <taxon>Pseudomonadota</taxon>
        <taxon>Betaproteobacteria</taxon>
        <taxon>Burkholderiales</taxon>
        <taxon>Comamonadaceae</taxon>
        <taxon>Paracidovorax</taxon>
    </lineage>
</organism>
<reference evidence="2 3" key="1">
    <citation type="submission" date="2023-08" db="EMBL/GenBank/DDBJ databases">
        <title>Functional and genomic diversity of the sorghum phyllosphere microbiome.</title>
        <authorList>
            <person name="Shade A."/>
        </authorList>
    </citation>
    <scope>NUCLEOTIDE SEQUENCE [LARGE SCALE GENOMIC DNA]</scope>
    <source>
        <strain evidence="2 3">SORGH_AS_0335</strain>
    </source>
</reference>